<dbReference type="EMBL" id="BMAV01008873">
    <property type="protein sequence ID" value="GFY52739.1"/>
    <property type="molecule type" value="Genomic_DNA"/>
</dbReference>
<evidence type="ECO:0000313" key="1">
    <source>
        <dbReference type="EMBL" id="GFY52739.1"/>
    </source>
</evidence>
<dbReference type="Proteomes" id="UP000886998">
    <property type="component" value="Unassembled WGS sequence"/>
</dbReference>
<comment type="caution">
    <text evidence="1">The sequence shown here is derived from an EMBL/GenBank/DDBJ whole genome shotgun (WGS) entry which is preliminary data.</text>
</comment>
<organism evidence="1 2">
    <name type="scientific">Trichonephila inaurata madagascariensis</name>
    <dbReference type="NCBI Taxonomy" id="2747483"/>
    <lineage>
        <taxon>Eukaryota</taxon>
        <taxon>Metazoa</taxon>
        <taxon>Ecdysozoa</taxon>
        <taxon>Arthropoda</taxon>
        <taxon>Chelicerata</taxon>
        <taxon>Arachnida</taxon>
        <taxon>Araneae</taxon>
        <taxon>Araneomorphae</taxon>
        <taxon>Entelegynae</taxon>
        <taxon>Araneoidea</taxon>
        <taxon>Nephilidae</taxon>
        <taxon>Trichonephila</taxon>
        <taxon>Trichonephila inaurata</taxon>
    </lineage>
</organism>
<gene>
    <name evidence="1" type="ORF">TNIN_77011</name>
</gene>
<reference evidence="1" key="1">
    <citation type="submission" date="2020-08" db="EMBL/GenBank/DDBJ databases">
        <title>Multicomponent nature underlies the extraordinary mechanical properties of spider dragline silk.</title>
        <authorList>
            <person name="Kono N."/>
            <person name="Nakamura H."/>
            <person name="Mori M."/>
            <person name="Yoshida Y."/>
            <person name="Ohtoshi R."/>
            <person name="Malay A.D."/>
            <person name="Moran D.A.P."/>
            <person name="Tomita M."/>
            <person name="Numata K."/>
            <person name="Arakawa K."/>
        </authorList>
    </citation>
    <scope>NUCLEOTIDE SEQUENCE</scope>
</reference>
<name>A0A8X6XHW1_9ARAC</name>
<protein>
    <submittedName>
        <fullName evidence="1">Uncharacterized protein</fullName>
    </submittedName>
</protein>
<sequence length="100" mass="11490">MGQLSAHSNPVLYQFHRCSRSPNLLIVSVAQTYPFLSGKMYLTFAPSLYLIGWNDGCDLVLALEKEEMGLALFWVPSLSFVAWKVMQLIRFVMCEWLNKQ</sequence>
<accession>A0A8X6XHW1</accession>
<keyword evidence="2" id="KW-1185">Reference proteome</keyword>
<evidence type="ECO:0000313" key="2">
    <source>
        <dbReference type="Proteomes" id="UP000886998"/>
    </source>
</evidence>
<dbReference type="AlphaFoldDB" id="A0A8X6XHW1"/>
<proteinExistence type="predicted"/>